<evidence type="ECO:0000313" key="3">
    <source>
        <dbReference type="Proteomes" id="UP000590442"/>
    </source>
</evidence>
<accession>A0A846QZM4</accession>
<keyword evidence="3" id="KW-1185">Reference proteome</keyword>
<keyword evidence="1" id="KW-0732">Signal</keyword>
<evidence type="ECO:0008006" key="4">
    <source>
        <dbReference type="Google" id="ProtNLM"/>
    </source>
</evidence>
<sequence>MKGLTKRSILFISLLALVFSCKEAVVGSKDTTPTDPLMGSWEMSSIHWISKDTTYTIESAQPGIFMIDENRYSIMWTPIEGPRTPFKVLSNPTDDEIKAGFRSVVFNAGSYIMTDSTLTTTAKIAKVPGFEEGLQFYTYKIQKNALELTMIDETYPDGTKPEWSGTWKTKFEFEKVN</sequence>
<organism evidence="2 3">
    <name type="scientific">Saonia flava</name>
    <dbReference type="NCBI Taxonomy" id="523696"/>
    <lineage>
        <taxon>Bacteria</taxon>
        <taxon>Pseudomonadati</taxon>
        <taxon>Bacteroidota</taxon>
        <taxon>Flavobacteriia</taxon>
        <taxon>Flavobacteriales</taxon>
        <taxon>Flavobacteriaceae</taxon>
        <taxon>Saonia</taxon>
    </lineage>
</organism>
<dbReference type="EMBL" id="JAATJJ010000001">
    <property type="protein sequence ID" value="NJB71643.1"/>
    <property type="molecule type" value="Genomic_DNA"/>
</dbReference>
<feature type="signal peptide" evidence="1">
    <location>
        <begin position="1"/>
        <end position="24"/>
    </location>
</feature>
<evidence type="ECO:0000313" key="2">
    <source>
        <dbReference type="EMBL" id="NJB71643.1"/>
    </source>
</evidence>
<evidence type="ECO:0000256" key="1">
    <source>
        <dbReference type="SAM" id="SignalP"/>
    </source>
</evidence>
<comment type="caution">
    <text evidence="2">The sequence shown here is derived from an EMBL/GenBank/DDBJ whole genome shotgun (WGS) entry which is preliminary data.</text>
</comment>
<protein>
    <recommendedName>
        <fullName evidence="4">Lipocalin-like domain-containing protein</fullName>
    </recommendedName>
</protein>
<reference evidence="2 3" key="1">
    <citation type="submission" date="2020-03" db="EMBL/GenBank/DDBJ databases">
        <title>Genomic Encyclopedia of Type Strains, Phase IV (KMG-IV): sequencing the most valuable type-strain genomes for metagenomic binning, comparative biology and taxonomic classification.</title>
        <authorList>
            <person name="Goeker M."/>
        </authorList>
    </citation>
    <scope>NUCLEOTIDE SEQUENCE [LARGE SCALE GENOMIC DNA]</scope>
    <source>
        <strain evidence="2 3">DSM 29762</strain>
    </source>
</reference>
<proteinExistence type="predicted"/>
<dbReference type="RefSeq" id="WP_167963616.1">
    <property type="nucleotide sequence ID" value="NZ_JAATJJ010000001.1"/>
</dbReference>
<feature type="chain" id="PRO_5032416182" description="Lipocalin-like domain-containing protein" evidence="1">
    <location>
        <begin position="25"/>
        <end position="177"/>
    </location>
</feature>
<dbReference type="AlphaFoldDB" id="A0A846QZM4"/>
<dbReference type="Proteomes" id="UP000590442">
    <property type="component" value="Unassembled WGS sequence"/>
</dbReference>
<dbReference type="PROSITE" id="PS51257">
    <property type="entry name" value="PROKAR_LIPOPROTEIN"/>
    <property type="match status" value="1"/>
</dbReference>
<name>A0A846QZM4_9FLAO</name>
<gene>
    <name evidence="2" type="ORF">GGR42_002105</name>
</gene>